<organism evidence="2 3">
    <name type="scientific">Carnegiea gigantea</name>
    <dbReference type="NCBI Taxonomy" id="171969"/>
    <lineage>
        <taxon>Eukaryota</taxon>
        <taxon>Viridiplantae</taxon>
        <taxon>Streptophyta</taxon>
        <taxon>Embryophyta</taxon>
        <taxon>Tracheophyta</taxon>
        <taxon>Spermatophyta</taxon>
        <taxon>Magnoliopsida</taxon>
        <taxon>eudicotyledons</taxon>
        <taxon>Gunneridae</taxon>
        <taxon>Pentapetalae</taxon>
        <taxon>Caryophyllales</taxon>
        <taxon>Cactineae</taxon>
        <taxon>Cactaceae</taxon>
        <taxon>Cactoideae</taxon>
        <taxon>Echinocereeae</taxon>
        <taxon>Carnegiea</taxon>
    </lineage>
</organism>
<keyword evidence="3" id="KW-1185">Reference proteome</keyword>
<proteinExistence type="predicted"/>
<accession>A0A9Q1GH80</accession>
<feature type="compositionally biased region" description="Polar residues" evidence="1">
    <location>
        <begin position="73"/>
        <end position="83"/>
    </location>
</feature>
<evidence type="ECO:0000313" key="3">
    <source>
        <dbReference type="Proteomes" id="UP001153076"/>
    </source>
</evidence>
<protein>
    <recommendedName>
        <fullName evidence="4">Reverse transcriptase domain-containing protein</fullName>
    </recommendedName>
</protein>
<comment type="caution">
    <text evidence="2">The sequence shown here is derived from an EMBL/GenBank/DDBJ whole genome shotgun (WGS) entry which is preliminary data.</text>
</comment>
<dbReference type="Proteomes" id="UP001153076">
    <property type="component" value="Unassembled WGS sequence"/>
</dbReference>
<sequence>MEAANSTRPLPHFDYVPTTACKPSHRPMRVPSPHHTDRGHEASQSNGHGRPRTGSHDRLAAANTRPSSHHDQGQSPKSTTTFWHPTQLILGKLPSSRSGSRPPNLEGKLQFGHDAPQSIIPAVRGHPMLRRSPPIIAPLKPHNAQKYCEFYEQNGHTTTECRELKKALHELANKGQIDRFLKKRPCFLRGEREPPQPEPRDEECSTKVVATIAGVFAESTAQSTWKTQLRSAQQVLTVEQGYRMTVPTMVFGGREALCFTSPHNDSLVLVMKVASTIVRMILINIGSSVE</sequence>
<evidence type="ECO:0000256" key="1">
    <source>
        <dbReference type="SAM" id="MobiDB-lite"/>
    </source>
</evidence>
<name>A0A9Q1GH80_9CARY</name>
<dbReference type="OrthoDB" id="1752268at2759"/>
<dbReference type="AlphaFoldDB" id="A0A9Q1GH80"/>
<evidence type="ECO:0000313" key="2">
    <source>
        <dbReference type="EMBL" id="KAJ8420922.1"/>
    </source>
</evidence>
<feature type="region of interest" description="Disordered" evidence="1">
    <location>
        <begin position="1"/>
        <end position="83"/>
    </location>
</feature>
<evidence type="ECO:0008006" key="4">
    <source>
        <dbReference type="Google" id="ProtNLM"/>
    </source>
</evidence>
<gene>
    <name evidence="2" type="ORF">Cgig2_018953</name>
</gene>
<reference evidence="2" key="1">
    <citation type="submission" date="2022-04" db="EMBL/GenBank/DDBJ databases">
        <title>Carnegiea gigantea Genome sequencing and assembly v2.</title>
        <authorList>
            <person name="Copetti D."/>
            <person name="Sanderson M.J."/>
            <person name="Burquez A."/>
            <person name="Wojciechowski M.F."/>
        </authorList>
    </citation>
    <scope>NUCLEOTIDE SEQUENCE</scope>
    <source>
        <strain evidence="2">SGP5-SGP5p</strain>
        <tissue evidence="2">Aerial part</tissue>
    </source>
</reference>
<dbReference type="EMBL" id="JAKOGI010003047">
    <property type="protein sequence ID" value="KAJ8420922.1"/>
    <property type="molecule type" value="Genomic_DNA"/>
</dbReference>
<feature type="region of interest" description="Disordered" evidence="1">
    <location>
        <begin position="92"/>
        <end position="111"/>
    </location>
</feature>